<dbReference type="OrthoDB" id="276151at2759"/>
<protein>
    <submittedName>
        <fullName evidence="6">Uncharacterized protein</fullName>
    </submittedName>
</protein>
<accession>A0A1Y2IDM1</accession>
<feature type="region of interest" description="Disordered" evidence="5">
    <location>
        <begin position="337"/>
        <end position="368"/>
    </location>
</feature>
<dbReference type="AlphaFoldDB" id="A0A1Y2IDM1"/>
<comment type="subunit">
    <text evidence="4">Binds to mitochondrial small subunit 15S rRNA.</text>
</comment>
<proteinExistence type="inferred from homology"/>
<evidence type="ECO:0000256" key="1">
    <source>
        <dbReference type="ARBA" id="ARBA00006192"/>
    </source>
</evidence>
<comment type="similarity">
    <text evidence="1">Belongs to the CCM1 family.</text>
</comment>
<feature type="compositionally biased region" description="Polar residues" evidence="5">
    <location>
        <begin position="650"/>
        <end position="661"/>
    </location>
</feature>
<evidence type="ECO:0000256" key="3">
    <source>
        <dbReference type="ARBA" id="ARBA00044493"/>
    </source>
</evidence>
<dbReference type="EMBL" id="KZ084130">
    <property type="protein sequence ID" value="OSC99187.1"/>
    <property type="molecule type" value="Genomic_DNA"/>
</dbReference>
<gene>
    <name evidence="6" type="ORF">PYCCODRAFT_874920</name>
</gene>
<dbReference type="STRING" id="1353009.A0A1Y2IDM1"/>
<evidence type="ECO:0000313" key="6">
    <source>
        <dbReference type="EMBL" id="OSC99187.1"/>
    </source>
</evidence>
<evidence type="ECO:0000256" key="2">
    <source>
        <dbReference type="ARBA" id="ARBA00022737"/>
    </source>
</evidence>
<evidence type="ECO:0000313" key="7">
    <source>
        <dbReference type="Proteomes" id="UP000193067"/>
    </source>
</evidence>
<dbReference type="PANTHER" id="PTHR47936:SF1">
    <property type="entry name" value="PENTATRICOPEPTIDE REPEAT-CONTAINING PROTEIN GUN1, CHLOROPLASTIC"/>
    <property type="match status" value="1"/>
</dbReference>
<evidence type="ECO:0000256" key="4">
    <source>
        <dbReference type="ARBA" id="ARBA00044511"/>
    </source>
</evidence>
<reference evidence="6 7" key="1">
    <citation type="journal article" date="2015" name="Biotechnol. Biofuels">
        <title>Enhanced degradation of softwood versus hardwood by the white-rot fungus Pycnoporus coccineus.</title>
        <authorList>
            <person name="Couturier M."/>
            <person name="Navarro D."/>
            <person name="Chevret D."/>
            <person name="Henrissat B."/>
            <person name="Piumi F."/>
            <person name="Ruiz-Duenas F.J."/>
            <person name="Martinez A.T."/>
            <person name="Grigoriev I.V."/>
            <person name="Riley R."/>
            <person name="Lipzen A."/>
            <person name="Berrin J.G."/>
            <person name="Master E.R."/>
            <person name="Rosso M.N."/>
        </authorList>
    </citation>
    <scope>NUCLEOTIDE SEQUENCE [LARGE SCALE GENOMIC DNA]</scope>
    <source>
        <strain evidence="6 7">BRFM310</strain>
    </source>
</reference>
<keyword evidence="2" id="KW-0677">Repeat</keyword>
<feature type="region of interest" description="Disordered" evidence="5">
    <location>
        <begin position="612"/>
        <end position="668"/>
    </location>
</feature>
<evidence type="ECO:0000256" key="5">
    <source>
        <dbReference type="SAM" id="MobiDB-lite"/>
    </source>
</evidence>
<name>A0A1Y2IDM1_TRAC3</name>
<comment type="function">
    <text evidence="3">Regulates mitochondrial small subunit maturation by controlling 15S rRNA 5'-end processing. Localizes to the 5' precursor of the 15S rRNA in a position that is subsequently occupied by mS47 in the mature yeast mtSSU. Uses structure and sequence-specific RNA recognition, binding to a single-stranded region of the precursor and specifically recognizing bases -6 to -1. The exchange of Ccm1 for mS47 is coupled to the irreversible removal of precursor rRNA that is accompanied by conformational changes of the mitoribosomal proteins uS5m and mS26. These conformational changes signal completion of 5'-end rRNA processing through protection of the mature 5'-end of the 15S rRNA and stabilization of mS47. The removal of the 5' precursor together with the dissociation of Ccm1 may be catalyzed by the 5'-3' exoribonuclease Pet127. Involved in the specific removal of group I introns in mitochondrial encoded transcripts.</text>
</comment>
<dbReference type="Gene3D" id="1.25.40.10">
    <property type="entry name" value="Tetratricopeptide repeat domain"/>
    <property type="match status" value="1"/>
</dbReference>
<dbReference type="InterPro" id="IPR011990">
    <property type="entry name" value="TPR-like_helical_dom_sf"/>
</dbReference>
<dbReference type="PANTHER" id="PTHR47936">
    <property type="entry name" value="PPR_LONG DOMAIN-CONTAINING PROTEIN"/>
    <property type="match status" value="1"/>
</dbReference>
<keyword evidence="7" id="KW-1185">Reference proteome</keyword>
<organism evidence="6 7">
    <name type="scientific">Trametes coccinea (strain BRFM310)</name>
    <name type="common">Pycnoporus coccineus</name>
    <dbReference type="NCBI Taxonomy" id="1353009"/>
    <lineage>
        <taxon>Eukaryota</taxon>
        <taxon>Fungi</taxon>
        <taxon>Dikarya</taxon>
        <taxon>Basidiomycota</taxon>
        <taxon>Agaricomycotina</taxon>
        <taxon>Agaricomycetes</taxon>
        <taxon>Polyporales</taxon>
        <taxon>Polyporaceae</taxon>
        <taxon>Trametes</taxon>
    </lineage>
</organism>
<sequence length="668" mass="75614">MAHRCARRLRLPPLSSLGHVRHLHSTTVRLDALAVPPVEAPTSASTSSAPRRESPHVALRNQKMKDLLALLQQRHPGPDRVWSSYVDLLQVSGLARVPVDIHQRVLRKCAPSAAQIRMVTASKMRRGVRAKILLYETRYREVISNIRASGHIPDLEDYHCVLDLFAAVGDYQSALMVLAEITELGLDKTPQTYSLCLQALAHRLSQPVWHLDRPQLVGEITRHFKELLKEMSQNNIPYTARNVDLAFRILKETLDMEGFSGLMKNAYGIDLAYPDRSPLLFWGKDGASGSEEDAPADFTSTRLPFSLSAFNTALDYLGRAGEVSKMIQLFEVVTNPLPSSSSNRSFDDDDDDDFGVSNPQVAPYTPPHVEPNTTTFHVLLRSLHRARHAVLARHYFLLAMEMEGREGHEHRLSLVTKPPNEIRSPRISITRNLLLSVFSVANDNKKVELMRWSLVQTRRAIRWKRQNIDVHQQVRERWIKQGWYQPLLSEPELEELDDLPLGPSPSSFSTFFDPSTSIRSPSADGTPIASPKKPKQFHIDFHLALLRRELDRLLEFLDHAEMVYQRTVQRVKERLGRRVWQDKDVFLRDENDRVMVTKERWRAIVNFRPRSEVPAHQVAKSSQVTPTLPSPPPSIPTTPTINQAAVGEQLPQTASPSSEPSAQVAGKP</sequence>
<dbReference type="GO" id="GO:0031930">
    <property type="term" value="P:mitochondria-nucleus signaling pathway"/>
    <property type="evidence" value="ECO:0007669"/>
    <property type="project" value="TreeGrafter"/>
</dbReference>
<dbReference type="Proteomes" id="UP000193067">
    <property type="component" value="Unassembled WGS sequence"/>
</dbReference>